<evidence type="ECO:0000313" key="3">
    <source>
        <dbReference type="Proteomes" id="UP000250235"/>
    </source>
</evidence>
<feature type="compositionally biased region" description="Basic and acidic residues" evidence="1">
    <location>
        <begin position="86"/>
        <end position="105"/>
    </location>
</feature>
<name>A0A2Z7D3M7_9LAMI</name>
<keyword evidence="2" id="KW-0969">Cilium</keyword>
<keyword evidence="3" id="KW-1185">Reference proteome</keyword>
<dbReference type="AlphaFoldDB" id="A0A2Z7D3M7"/>
<proteinExistence type="predicted"/>
<reference evidence="2 3" key="1">
    <citation type="journal article" date="2015" name="Proc. Natl. Acad. Sci. U.S.A.">
        <title>The resurrection genome of Boea hygrometrica: A blueprint for survival of dehydration.</title>
        <authorList>
            <person name="Xiao L."/>
            <person name="Yang G."/>
            <person name="Zhang L."/>
            <person name="Yang X."/>
            <person name="Zhao S."/>
            <person name="Ji Z."/>
            <person name="Zhou Q."/>
            <person name="Hu M."/>
            <person name="Wang Y."/>
            <person name="Chen M."/>
            <person name="Xu Y."/>
            <person name="Jin H."/>
            <person name="Xiao X."/>
            <person name="Hu G."/>
            <person name="Bao F."/>
            <person name="Hu Y."/>
            <person name="Wan P."/>
            <person name="Li L."/>
            <person name="Deng X."/>
            <person name="Kuang T."/>
            <person name="Xiang C."/>
            <person name="Zhu J.K."/>
            <person name="Oliver M.J."/>
            <person name="He Y."/>
        </authorList>
    </citation>
    <scope>NUCLEOTIDE SEQUENCE [LARGE SCALE GENOMIC DNA]</scope>
    <source>
        <strain evidence="3">cv. XS01</strain>
    </source>
</reference>
<dbReference type="EMBL" id="KQ990143">
    <property type="protein sequence ID" value="KZV53600.1"/>
    <property type="molecule type" value="Genomic_DNA"/>
</dbReference>
<keyword evidence="2" id="KW-0282">Flagellum</keyword>
<organism evidence="2 3">
    <name type="scientific">Dorcoceras hygrometricum</name>
    <dbReference type="NCBI Taxonomy" id="472368"/>
    <lineage>
        <taxon>Eukaryota</taxon>
        <taxon>Viridiplantae</taxon>
        <taxon>Streptophyta</taxon>
        <taxon>Embryophyta</taxon>
        <taxon>Tracheophyta</taxon>
        <taxon>Spermatophyta</taxon>
        <taxon>Magnoliopsida</taxon>
        <taxon>eudicotyledons</taxon>
        <taxon>Gunneridae</taxon>
        <taxon>Pentapetalae</taxon>
        <taxon>asterids</taxon>
        <taxon>lamiids</taxon>
        <taxon>Lamiales</taxon>
        <taxon>Gesneriaceae</taxon>
        <taxon>Didymocarpoideae</taxon>
        <taxon>Trichosporeae</taxon>
        <taxon>Loxocarpinae</taxon>
        <taxon>Dorcoceras</taxon>
    </lineage>
</organism>
<evidence type="ECO:0000313" key="2">
    <source>
        <dbReference type="EMBL" id="KZV53600.1"/>
    </source>
</evidence>
<evidence type="ECO:0000256" key="1">
    <source>
        <dbReference type="SAM" id="MobiDB-lite"/>
    </source>
</evidence>
<protein>
    <submittedName>
        <fullName evidence="2">Flagellar flavodoxin</fullName>
    </submittedName>
</protein>
<dbReference type="Proteomes" id="UP000250235">
    <property type="component" value="Unassembled WGS sequence"/>
</dbReference>
<sequence length="120" mass="13205">MEHSGMVHMFKTLENARLKGFFNVTGSVYENVVVEFFATAKVIAATVVSTHSILITPAGDAQASIVGGPEVDTDTRTGDAYIADSPEDHESTCDARTQRGHETWGKQKFSNKRRLKDNFL</sequence>
<accession>A0A2Z7D3M7</accession>
<feature type="region of interest" description="Disordered" evidence="1">
    <location>
        <begin position="82"/>
        <end position="107"/>
    </location>
</feature>
<keyword evidence="2" id="KW-0966">Cell projection</keyword>
<gene>
    <name evidence="2" type="ORF">F511_40803</name>
</gene>